<protein>
    <submittedName>
        <fullName evidence="1">Leucine-rich repeat domain-containing protein</fullName>
    </submittedName>
</protein>
<gene>
    <name evidence="1" type="ORF">EXN75_06065</name>
</gene>
<evidence type="ECO:0000313" key="2">
    <source>
        <dbReference type="Proteomes" id="UP000297872"/>
    </source>
</evidence>
<dbReference type="InterPro" id="IPR026906">
    <property type="entry name" value="LRR_5"/>
</dbReference>
<dbReference type="AlphaFoldDB" id="A0A4Y8VQ18"/>
<evidence type="ECO:0000313" key="1">
    <source>
        <dbReference type="EMBL" id="TFH82672.1"/>
    </source>
</evidence>
<dbReference type="GeneID" id="302994861"/>
<organism evidence="1 2">
    <name type="scientific">Segatella hominis</name>
    <dbReference type="NCBI Taxonomy" id="2518605"/>
    <lineage>
        <taxon>Bacteria</taxon>
        <taxon>Pseudomonadati</taxon>
        <taxon>Bacteroidota</taxon>
        <taxon>Bacteroidia</taxon>
        <taxon>Bacteroidales</taxon>
        <taxon>Prevotellaceae</taxon>
        <taxon>Segatella</taxon>
    </lineage>
</organism>
<dbReference type="SUPFAM" id="SSF52058">
    <property type="entry name" value="L domain-like"/>
    <property type="match status" value="1"/>
</dbReference>
<dbReference type="PANTHER" id="PTHR45661">
    <property type="entry name" value="SURFACE ANTIGEN"/>
    <property type="match status" value="1"/>
</dbReference>
<dbReference type="Gene3D" id="3.80.10.10">
    <property type="entry name" value="Ribonuclease Inhibitor"/>
    <property type="match status" value="3"/>
</dbReference>
<comment type="caution">
    <text evidence="1">The sequence shown here is derived from an EMBL/GenBank/DDBJ whole genome shotgun (WGS) entry which is preliminary data.</text>
</comment>
<feature type="non-terminal residue" evidence="1">
    <location>
        <position position="537"/>
    </location>
</feature>
<dbReference type="PANTHER" id="PTHR45661:SF3">
    <property type="entry name" value="IG-LIKE DOMAIN-CONTAINING PROTEIN"/>
    <property type="match status" value="1"/>
</dbReference>
<keyword evidence="2" id="KW-1185">Reference proteome</keyword>
<proteinExistence type="predicted"/>
<dbReference type="OrthoDB" id="1071848at2"/>
<accession>A0A4Y8VQ18</accession>
<reference evidence="1 2" key="1">
    <citation type="submission" date="2019-02" db="EMBL/GenBank/DDBJ databases">
        <title>Draft Genome Sequence of the Prevotella sp. BCRC 81118, Isolated from Human Feces.</title>
        <authorList>
            <person name="Huang C.-H."/>
        </authorList>
    </citation>
    <scope>NUCLEOTIDE SEQUENCE [LARGE SCALE GENOMIC DNA]</scope>
    <source>
        <strain evidence="1 2">BCRC 81118</strain>
    </source>
</reference>
<dbReference type="RefSeq" id="WP_134843156.1">
    <property type="nucleotide sequence ID" value="NZ_SGVY01000011.1"/>
</dbReference>
<dbReference type="Proteomes" id="UP000297872">
    <property type="component" value="Unassembled WGS sequence"/>
</dbReference>
<sequence length="537" mass="58606">MNKSKCLFMRLALIIGLIVQSALLQASTLIDGLYYDLDTSNRTATVTYEVDGAGNYASLSANVKIPENVVYNGVTFTVTKIADKAFANCTVMESISISGSVAQVGNLQWWKYKMDSSELPFYNCTSLKRVRFEDGVQPIVLGSHNYGGTSPSQDYLAYNKGLFSSCPLEEVYVGRNITYLENVDYSFEANPQYYGYSAFYNQPKLAKITISPSVTDIPSYLFKDCKNLVNLKISGSLVKIPEHAFDGCNISSLILPNSVETISDYAFTNNVGMKSANIGTAVKIIGNNAFSGCTVLADITLGTSLQSIGNEAFMSVGSLATSWKSLIFPESLTSIGNKAFYGSGLTDITIPNKVSSLGESCFAENKNLQTVFVGRGCQILPKNIFSGCSSLKQVQLSAGLLTIDDAVFANCTAIESISIPGTVAQVGNLQWWKYKMDSSELPFYNCTSLKRVRFEDGVQPIVLGSHNYGGTSPSQDYLAYNKGLFSSCPLEEVYVGRNITYLENVDYSFEANPQYYGYSAFYNQPKLAKITISPSVT</sequence>
<dbReference type="InterPro" id="IPR032675">
    <property type="entry name" value="LRR_dom_sf"/>
</dbReference>
<dbReference type="EMBL" id="SGVY01000011">
    <property type="protein sequence ID" value="TFH82672.1"/>
    <property type="molecule type" value="Genomic_DNA"/>
</dbReference>
<dbReference type="Pfam" id="PF13306">
    <property type="entry name" value="LRR_5"/>
    <property type="match status" value="3"/>
</dbReference>
<name>A0A4Y8VQ18_9BACT</name>
<dbReference type="InterPro" id="IPR053139">
    <property type="entry name" value="Surface_bspA-like"/>
</dbReference>